<dbReference type="PANTHER" id="PTHR37329:SF1">
    <property type="entry name" value="KINETOCHORE PROTEIN SOS7"/>
    <property type="match status" value="1"/>
</dbReference>
<feature type="coiled-coil region" evidence="1">
    <location>
        <begin position="120"/>
        <end position="196"/>
    </location>
</feature>
<gene>
    <name evidence="3" type="ORF">T551_02377</name>
</gene>
<dbReference type="GO" id="GO:0034501">
    <property type="term" value="P:protein localization to kinetochore"/>
    <property type="evidence" value="ECO:0007669"/>
    <property type="project" value="InterPro"/>
</dbReference>
<dbReference type="OrthoDB" id="18959at2759"/>
<dbReference type="STRING" id="1408657.A0A0W4ZL57"/>
<proteinExistence type="predicted"/>
<evidence type="ECO:0000256" key="1">
    <source>
        <dbReference type="SAM" id="Coils"/>
    </source>
</evidence>
<dbReference type="PANTHER" id="PTHR37329">
    <property type="entry name" value="KINETOCHORE PROTEIN SOS7"/>
    <property type="match status" value="1"/>
</dbReference>
<dbReference type="AlphaFoldDB" id="A0A0W4ZL57"/>
<dbReference type="GeneID" id="28940895"/>
<comment type="caution">
    <text evidence="3">The sequence shown here is derived from an EMBL/GenBank/DDBJ whole genome shotgun (WGS) entry which is preliminary data.</text>
</comment>
<feature type="domain" description="Kinetochore protein Sos7 coiled-coil" evidence="2">
    <location>
        <begin position="85"/>
        <end position="159"/>
    </location>
</feature>
<dbReference type="InterPro" id="IPR037475">
    <property type="entry name" value="Sos7"/>
</dbReference>
<evidence type="ECO:0000313" key="3">
    <source>
        <dbReference type="EMBL" id="KTW29103.1"/>
    </source>
</evidence>
<dbReference type="Pfam" id="PF20882">
    <property type="entry name" value="Sos7"/>
    <property type="match status" value="1"/>
</dbReference>
<dbReference type="EMBL" id="LFWA01000010">
    <property type="protein sequence ID" value="KTW29103.1"/>
    <property type="molecule type" value="Genomic_DNA"/>
</dbReference>
<dbReference type="RefSeq" id="XP_018229212.1">
    <property type="nucleotide sequence ID" value="XM_018374640.1"/>
</dbReference>
<organism evidence="3 4">
    <name type="scientific">Pneumocystis jirovecii (strain RU7)</name>
    <name type="common">Human pneumocystis pneumonia agent</name>
    <dbReference type="NCBI Taxonomy" id="1408657"/>
    <lineage>
        <taxon>Eukaryota</taxon>
        <taxon>Fungi</taxon>
        <taxon>Dikarya</taxon>
        <taxon>Ascomycota</taxon>
        <taxon>Taphrinomycotina</taxon>
        <taxon>Pneumocystomycetes</taxon>
        <taxon>Pneumocystaceae</taxon>
        <taxon>Pneumocystis</taxon>
    </lineage>
</organism>
<accession>A0A0W4ZL57</accession>
<dbReference type="GO" id="GO:0051315">
    <property type="term" value="P:attachment of mitotic spindle microtubules to kinetochore"/>
    <property type="evidence" value="ECO:0007669"/>
    <property type="project" value="TreeGrafter"/>
</dbReference>
<name>A0A0W4ZL57_PNEJ7</name>
<dbReference type="GO" id="GO:0000776">
    <property type="term" value="C:kinetochore"/>
    <property type="evidence" value="ECO:0007669"/>
    <property type="project" value="InterPro"/>
</dbReference>
<dbReference type="Proteomes" id="UP000053447">
    <property type="component" value="Unassembled WGS sequence"/>
</dbReference>
<keyword evidence="1" id="KW-0175">Coiled coil</keyword>
<reference evidence="4" key="1">
    <citation type="journal article" date="2016" name="Nat. Commun.">
        <title>Genome analysis of three Pneumocystis species reveals adaptation mechanisms to life exclusively in mammalian hosts.</title>
        <authorList>
            <person name="Ma L."/>
            <person name="Chen Z."/>
            <person name="Huang D.W."/>
            <person name="Kutty G."/>
            <person name="Ishihara M."/>
            <person name="Wang H."/>
            <person name="Abouelleil A."/>
            <person name="Bishop L."/>
            <person name="Davey E."/>
            <person name="Deng R."/>
            <person name="Deng X."/>
            <person name="Fan L."/>
            <person name="Fantoni G."/>
            <person name="Fitzgerald M."/>
            <person name="Gogineni E."/>
            <person name="Goldberg J.M."/>
            <person name="Handley G."/>
            <person name="Hu X."/>
            <person name="Huber C."/>
            <person name="Jiao X."/>
            <person name="Jones K."/>
            <person name="Levin J.Z."/>
            <person name="Liu Y."/>
            <person name="Macdonald P."/>
            <person name="Melnikov A."/>
            <person name="Raley C."/>
            <person name="Sassi M."/>
            <person name="Sherman B.T."/>
            <person name="Song X."/>
            <person name="Sykes S."/>
            <person name="Tran B."/>
            <person name="Walsh L."/>
            <person name="Xia Y."/>
            <person name="Yang J."/>
            <person name="Young S."/>
            <person name="Zeng Q."/>
            <person name="Zheng X."/>
            <person name="Stephens R."/>
            <person name="Nusbaum C."/>
            <person name="Birren B.W."/>
            <person name="Azadi P."/>
            <person name="Lempicki R.A."/>
            <person name="Cuomo C.A."/>
            <person name="Kovacs J.A."/>
        </authorList>
    </citation>
    <scope>NUCLEOTIDE SEQUENCE [LARGE SCALE GENOMIC DNA]</scope>
    <source>
        <strain evidence="4">RU7</strain>
    </source>
</reference>
<protein>
    <recommendedName>
        <fullName evidence="2">Kinetochore protein Sos7 coiled-coil domain-containing protein</fullName>
    </recommendedName>
</protein>
<sequence>MDFKENKEDINLEETQKCISSFLSTKLFLHSQKHDYIRKTSSTNTGPTLTPQQNTEDISGLQNEVIERDIPDPNVVESDLKYFKELFSKLKFSYIEQETKERYLRAILDDPILVVEHKDNIELEKKNMELKSHLKNRKENVDETCKELEQIISRVCNDYETTIQQAVEADHMLKEIEKMEAEIKELKDSEKNQEQNLPLKDSLSLLSTQTKKSSTLKKDIDQFQAIYECKKKQLKETIDEVKKRENEKQHCEAFAKEAIHTRQLSTMNKKYRKEHSGLWYQSLLDLQTTLLQIKNLRHDNSQECIDFTLKTRKGHLPIRLFFKDGRFHDAYVDLAIDIKKALSQAKQYNNPLFFINTILFET</sequence>
<dbReference type="InterPro" id="IPR048781">
    <property type="entry name" value="Sos7_CC"/>
</dbReference>
<evidence type="ECO:0000259" key="2">
    <source>
        <dbReference type="Pfam" id="PF20882"/>
    </source>
</evidence>
<dbReference type="VEuPathDB" id="FungiDB:T551_02377"/>
<evidence type="ECO:0000313" key="4">
    <source>
        <dbReference type="Proteomes" id="UP000053447"/>
    </source>
</evidence>
<keyword evidence="4" id="KW-1185">Reference proteome</keyword>